<accession>A0A936YWW0</accession>
<feature type="domain" description="FAD-binding PCMH-type" evidence="2">
    <location>
        <begin position="2"/>
        <end position="217"/>
    </location>
</feature>
<dbReference type="Pfam" id="PF00941">
    <property type="entry name" value="FAD_binding_5"/>
    <property type="match status" value="1"/>
</dbReference>
<evidence type="ECO:0000313" key="4">
    <source>
        <dbReference type="Proteomes" id="UP000599109"/>
    </source>
</evidence>
<dbReference type="Gene3D" id="3.30.390.50">
    <property type="entry name" value="CO dehydrogenase flavoprotein, C-terminal domain"/>
    <property type="match status" value="1"/>
</dbReference>
<dbReference type="NCBIfam" id="TIGR03195">
    <property type="entry name" value="4hydrxCoA_B"/>
    <property type="match status" value="1"/>
</dbReference>
<dbReference type="InterPro" id="IPR002346">
    <property type="entry name" value="Mopterin_DH_FAD-bd"/>
</dbReference>
<dbReference type="Gene3D" id="3.30.43.10">
    <property type="entry name" value="Uridine Diphospho-n-acetylenolpyruvylglucosamine Reductase, domain 2"/>
    <property type="match status" value="1"/>
</dbReference>
<protein>
    <submittedName>
        <fullName evidence="3">4-hydroxybenzoyl-CoA reductase subunit beta</fullName>
    </submittedName>
</protein>
<organism evidence="3 4">
    <name type="scientific">Ramlibacter monticola</name>
    <dbReference type="NCBI Taxonomy" id="1926872"/>
    <lineage>
        <taxon>Bacteria</taxon>
        <taxon>Pseudomonadati</taxon>
        <taxon>Pseudomonadota</taxon>
        <taxon>Betaproteobacteria</taxon>
        <taxon>Burkholderiales</taxon>
        <taxon>Comamonadaceae</taxon>
        <taxon>Ramlibacter</taxon>
    </lineage>
</organism>
<dbReference type="Proteomes" id="UP000599109">
    <property type="component" value="Unassembled WGS sequence"/>
</dbReference>
<evidence type="ECO:0000313" key="3">
    <source>
        <dbReference type="EMBL" id="MBL0390879.1"/>
    </source>
</evidence>
<dbReference type="InterPro" id="IPR016166">
    <property type="entry name" value="FAD-bd_PCMH"/>
</dbReference>
<name>A0A936YWW0_9BURK</name>
<keyword evidence="1" id="KW-0274">FAD</keyword>
<dbReference type="InterPro" id="IPR005107">
    <property type="entry name" value="CO_DH_flav_C"/>
</dbReference>
<dbReference type="RefSeq" id="WP_201673454.1">
    <property type="nucleotide sequence ID" value="NZ_JAEQNE010000001.1"/>
</dbReference>
<gene>
    <name evidence="3" type="primary">hcrB</name>
    <name evidence="3" type="ORF">JJ685_06965</name>
</gene>
<comment type="caution">
    <text evidence="3">The sequence shown here is derived from an EMBL/GenBank/DDBJ whole genome shotgun (WGS) entry which is preliminary data.</text>
</comment>
<dbReference type="InterPro" id="IPR016169">
    <property type="entry name" value="FAD-bd_PCMH_sub2"/>
</dbReference>
<dbReference type="InterPro" id="IPR036683">
    <property type="entry name" value="CO_DH_flav_C_dom_sf"/>
</dbReference>
<dbReference type="Gene3D" id="3.30.465.10">
    <property type="match status" value="2"/>
</dbReference>
<dbReference type="SMART" id="SM01092">
    <property type="entry name" value="CO_deh_flav_C"/>
    <property type="match status" value="1"/>
</dbReference>
<dbReference type="PANTHER" id="PTHR42659">
    <property type="entry name" value="XANTHINE DEHYDROGENASE SUBUNIT C-RELATED"/>
    <property type="match status" value="1"/>
</dbReference>
<dbReference type="PROSITE" id="PS51387">
    <property type="entry name" value="FAD_PCMH"/>
    <property type="match status" value="1"/>
</dbReference>
<evidence type="ECO:0000256" key="1">
    <source>
        <dbReference type="ARBA" id="ARBA00022827"/>
    </source>
</evidence>
<dbReference type="AlphaFoldDB" id="A0A936YWW0"/>
<dbReference type="PANTHER" id="PTHR42659:SF9">
    <property type="entry name" value="XANTHINE DEHYDROGENASE FAD-BINDING SUBUNIT XDHB-RELATED"/>
    <property type="match status" value="1"/>
</dbReference>
<keyword evidence="1" id="KW-0285">Flavoprotein</keyword>
<dbReference type="Pfam" id="PF03450">
    <property type="entry name" value="CO_deh_flav_C"/>
    <property type="match status" value="1"/>
</dbReference>
<proteinExistence type="predicted"/>
<dbReference type="InterPro" id="IPR051312">
    <property type="entry name" value="Diverse_Substr_Oxidored"/>
</dbReference>
<sequence length="324" mass="34177">MNALHELRTLRPTTVDEASRALAEDGARALAGGTDLLPNLRRGLGTPRVLVDLTAVAALDAIAVQADGSLRLGAAATLAALAGHAEVRARWPALATAASLVAGPTHREAATLGGNLCQDTRCVFYNQSEWWRAGNGYCLKHRGDKCHVVVKSDRCYATYHGDVAPALIALDASAEIVGPGGARTQPVAALFVEDGKRRLTLEPGEWLAAVVVPPAAGWRADYAKARVRDAVDFPLAGAAVALHRDGDRLAGLRVAITGTNSAPLVVPTEGVVGRPWDDEATKSLAKAVQATSNVLATTVAPVKYRRRMMQALVRRLVDELWTGA</sequence>
<dbReference type="InterPro" id="IPR016167">
    <property type="entry name" value="FAD-bd_PCMH_sub1"/>
</dbReference>
<reference evidence="3 4" key="1">
    <citation type="journal article" date="2017" name="Int. J. Syst. Evol. Microbiol.">
        <title>Ramlibacter monticola sp. nov., isolated from forest soil.</title>
        <authorList>
            <person name="Chaudhary D.K."/>
            <person name="Kim J."/>
        </authorList>
    </citation>
    <scope>NUCLEOTIDE SEQUENCE [LARGE SCALE GENOMIC DNA]</scope>
    <source>
        <strain evidence="3 4">KACC 19175</strain>
    </source>
</reference>
<evidence type="ECO:0000259" key="2">
    <source>
        <dbReference type="PROSITE" id="PS51387"/>
    </source>
</evidence>
<dbReference type="InterPro" id="IPR036318">
    <property type="entry name" value="FAD-bd_PCMH-like_sf"/>
</dbReference>
<dbReference type="GO" id="GO:0071949">
    <property type="term" value="F:FAD binding"/>
    <property type="evidence" value="ECO:0007669"/>
    <property type="project" value="InterPro"/>
</dbReference>
<keyword evidence="4" id="KW-1185">Reference proteome</keyword>
<dbReference type="SUPFAM" id="SSF55447">
    <property type="entry name" value="CO dehydrogenase flavoprotein C-terminal domain-like"/>
    <property type="match status" value="1"/>
</dbReference>
<dbReference type="GO" id="GO:0016491">
    <property type="term" value="F:oxidoreductase activity"/>
    <property type="evidence" value="ECO:0007669"/>
    <property type="project" value="InterPro"/>
</dbReference>
<dbReference type="SUPFAM" id="SSF56176">
    <property type="entry name" value="FAD-binding/transporter-associated domain-like"/>
    <property type="match status" value="1"/>
</dbReference>
<dbReference type="InterPro" id="IPR017608">
    <property type="entry name" value="4hydrxbenzoyl-CoA_Rdtase_bsu"/>
</dbReference>
<dbReference type="EMBL" id="JAEQNE010000001">
    <property type="protein sequence ID" value="MBL0390879.1"/>
    <property type="molecule type" value="Genomic_DNA"/>
</dbReference>